<feature type="region of interest" description="Disordered" evidence="6">
    <location>
        <begin position="97"/>
        <end position="117"/>
    </location>
</feature>
<comment type="subcellular location">
    <subcellularLocation>
        <location evidence="1">Membrane</location>
        <topology evidence="1">Multi-pass membrane protein</topology>
    </subcellularLocation>
</comment>
<keyword evidence="5 7" id="KW-0472">Membrane</keyword>
<keyword evidence="4 7" id="KW-1133">Transmembrane helix</keyword>
<dbReference type="EMBL" id="CP001848">
    <property type="protein sequence ID" value="ADB17828.1"/>
    <property type="molecule type" value="Genomic_DNA"/>
</dbReference>
<evidence type="ECO:0000313" key="8">
    <source>
        <dbReference type="EMBL" id="ADB17828.1"/>
    </source>
</evidence>
<dbReference type="PANTHER" id="PTHR30238:SF4">
    <property type="entry name" value="SLL1022 PROTEIN"/>
    <property type="match status" value="1"/>
</dbReference>
<proteinExistence type="inferred from homology"/>
<dbReference type="Pfam" id="PF03741">
    <property type="entry name" value="TerC"/>
    <property type="match status" value="1"/>
</dbReference>
<evidence type="ECO:0000256" key="6">
    <source>
        <dbReference type="SAM" id="MobiDB-lite"/>
    </source>
</evidence>
<dbReference type="eggNOG" id="COG0861">
    <property type="taxonomic scope" value="Bacteria"/>
</dbReference>
<evidence type="ECO:0000256" key="7">
    <source>
        <dbReference type="SAM" id="Phobius"/>
    </source>
</evidence>
<dbReference type="Proteomes" id="UP000001887">
    <property type="component" value="Chromosome"/>
</dbReference>
<feature type="transmembrane region" description="Helical" evidence="7">
    <location>
        <begin position="143"/>
        <end position="161"/>
    </location>
</feature>
<dbReference type="HOGENOM" id="CLU_064910_0_0_0"/>
<dbReference type="AlphaFoldDB" id="D2QWM5"/>
<evidence type="ECO:0000313" key="9">
    <source>
        <dbReference type="Proteomes" id="UP000001887"/>
    </source>
</evidence>
<feature type="transmembrane region" description="Helical" evidence="7">
    <location>
        <begin position="12"/>
        <end position="35"/>
    </location>
</feature>
<dbReference type="InterPro" id="IPR005496">
    <property type="entry name" value="Integral_membrane_TerC"/>
</dbReference>
<protein>
    <submittedName>
        <fullName evidence="8">Integral membrane protein TerC</fullName>
    </submittedName>
</protein>
<feature type="transmembrane region" description="Helical" evidence="7">
    <location>
        <begin position="208"/>
        <end position="229"/>
    </location>
</feature>
<gene>
    <name evidence="8" type="ordered locus">Psta_3164</name>
</gene>
<dbReference type="PANTHER" id="PTHR30238">
    <property type="entry name" value="MEMBRANE BOUND PREDICTED REDOX MODULATOR"/>
    <property type="match status" value="1"/>
</dbReference>
<evidence type="ECO:0000256" key="5">
    <source>
        <dbReference type="ARBA" id="ARBA00023136"/>
    </source>
</evidence>
<feature type="transmembrane region" description="Helical" evidence="7">
    <location>
        <begin position="266"/>
        <end position="283"/>
    </location>
</feature>
<evidence type="ECO:0000256" key="3">
    <source>
        <dbReference type="ARBA" id="ARBA00022692"/>
    </source>
</evidence>
<keyword evidence="3 7" id="KW-0812">Transmembrane</keyword>
<evidence type="ECO:0000256" key="1">
    <source>
        <dbReference type="ARBA" id="ARBA00004141"/>
    </source>
</evidence>
<comment type="similarity">
    <text evidence="2">Belongs to the TerC family.</text>
</comment>
<evidence type="ECO:0000256" key="4">
    <source>
        <dbReference type="ARBA" id="ARBA00022989"/>
    </source>
</evidence>
<name>D2QWM5_PIRSD</name>
<evidence type="ECO:0000256" key="2">
    <source>
        <dbReference type="ARBA" id="ARBA00007511"/>
    </source>
</evidence>
<dbReference type="KEGG" id="psl:Psta_3164"/>
<feature type="transmembrane region" description="Helical" evidence="7">
    <location>
        <begin position="47"/>
        <end position="75"/>
    </location>
</feature>
<accession>D2QWM5</accession>
<keyword evidence="9" id="KW-1185">Reference proteome</keyword>
<organism evidence="8 9">
    <name type="scientific">Pirellula staleyi (strain ATCC 27377 / DSM 6068 / ICPB 4128)</name>
    <name type="common">Pirella staleyi</name>
    <dbReference type="NCBI Taxonomy" id="530564"/>
    <lineage>
        <taxon>Bacteria</taxon>
        <taxon>Pseudomonadati</taxon>
        <taxon>Planctomycetota</taxon>
        <taxon>Planctomycetia</taxon>
        <taxon>Pirellulales</taxon>
        <taxon>Pirellulaceae</taxon>
        <taxon>Pirellula</taxon>
    </lineage>
</organism>
<feature type="transmembrane region" description="Helical" evidence="7">
    <location>
        <begin position="182"/>
        <end position="202"/>
    </location>
</feature>
<dbReference type="OrthoDB" id="9806211at2"/>
<feature type="transmembrane region" description="Helical" evidence="7">
    <location>
        <begin position="241"/>
        <end position="260"/>
    </location>
</feature>
<sequence length="300" mass="32643">MLNALMTEFVALFALTAMEIVLGIDNIVFISVASARLPLEQQARARWIGLLAAMGTRLLLLLCISWIMGLTVAAFQWDQILPASWIDAMKSKPTAQVVSGEPGTVPATTDAATEEKHADEEHKHSAHDEEAFQEFNVVSWKDLILLFGGLFLIRSSVIEIHHKMEGAHADPKAKGRATFGQVIFQIAMLDIIFSLDSVITAVGMAESIYVMMTAVVIAVGVMMIFAGTISEFVERHPTVKMLALSFLLLIGVMLVAEGAGTHINKGYIYFAMAFSLGVEILNLRMKAAAARKLAAAEKSH</sequence>
<reference evidence="8 9" key="1">
    <citation type="journal article" date="2009" name="Stand. Genomic Sci.">
        <title>Complete genome sequence of Pirellula staleyi type strain (ATCC 27377).</title>
        <authorList>
            <person name="Clum A."/>
            <person name="Tindall B.J."/>
            <person name="Sikorski J."/>
            <person name="Ivanova N."/>
            <person name="Mavrommatis K."/>
            <person name="Lucas S."/>
            <person name="Glavina del Rio T."/>
            <person name="Nolan M."/>
            <person name="Chen F."/>
            <person name="Tice H."/>
            <person name="Pitluck S."/>
            <person name="Cheng J.F."/>
            <person name="Chertkov O."/>
            <person name="Brettin T."/>
            <person name="Han C."/>
            <person name="Detter J.C."/>
            <person name="Kuske C."/>
            <person name="Bruce D."/>
            <person name="Goodwin L."/>
            <person name="Ovchinikova G."/>
            <person name="Pati A."/>
            <person name="Mikhailova N."/>
            <person name="Chen A."/>
            <person name="Palaniappan K."/>
            <person name="Land M."/>
            <person name="Hauser L."/>
            <person name="Chang Y.J."/>
            <person name="Jeffries C.D."/>
            <person name="Chain P."/>
            <person name="Rohde M."/>
            <person name="Goker M."/>
            <person name="Bristow J."/>
            <person name="Eisen J.A."/>
            <person name="Markowitz V."/>
            <person name="Hugenholtz P."/>
            <person name="Kyrpides N.C."/>
            <person name="Klenk H.P."/>
            <person name="Lapidus A."/>
        </authorList>
    </citation>
    <scope>NUCLEOTIDE SEQUENCE [LARGE SCALE GENOMIC DNA]</scope>
    <source>
        <strain evidence="9">ATCC 27377 / DSM 6068 / ICPB 4128</strain>
    </source>
</reference>
<dbReference type="STRING" id="530564.Psta_3164"/>
<dbReference type="GO" id="GO:0016020">
    <property type="term" value="C:membrane"/>
    <property type="evidence" value="ECO:0007669"/>
    <property type="project" value="UniProtKB-SubCell"/>
</dbReference>